<dbReference type="InterPro" id="IPR010982">
    <property type="entry name" value="Lambda_DNA-bd_dom_sf"/>
</dbReference>
<name>A0A4D4JDN8_9PSEU</name>
<accession>A0A4D4JDN8</accession>
<feature type="domain" description="HTH cro/C1-type" evidence="1">
    <location>
        <begin position="19"/>
        <end position="73"/>
    </location>
</feature>
<evidence type="ECO:0000313" key="3">
    <source>
        <dbReference type="Proteomes" id="UP000298860"/>
    </source>
</evidence>
<dbReference type="Gene3D" id="1.10.260.40">
    <property type="entry name" value="lambda repressor-like DNA-binding domains"/>
    <property type="match status" value="1"/>
</dbReference>
<evidence type="ECO:0000313" key="2">
    <source>
        <dbReference type="EMBL" id="GDY33744.1"/>
    </source>
</evidence>
<dbReference type="InterPro" id="IPR001387">
    <property type="entry name" value="Cro/C1-type_HTH"/>
</dbReference>
<dbReference type="OrthoDB" id="3681981at2"/>
<dbReference type="AlphaFoldDB" id="A0A4D4JDN8"/>
<protein>
    <recommendedName>
        <fullName evidence="1">HTH cro/C1-type domain-containing protein</fullName>
    </recommendedName>
</protein>
<dbReference type="PROSITE" id="PS50943">
    <property type="entry name" value="HTH_CROC1"/>
    <property type="match status" value="1"/>
</dbReference>
<keyword evidence="3" id="KW-1185">Reference proteome</keyword>
<dbReference type="SMART" id="SM00530">
    <property type="entry name" value="HTH_XRE"/>
    <property type="match status" value="1"/>
</dbReference>
<dbReference type="CDD" id="cd00093">
    <property type="entry name" value="HTH_XRE"/>
    <property type="match status" value="1"/>
</dbReference>
<evidence type="ECO:0000259" key="1">
    <source>
        <dbReference type="PROSITE" id="PS50943"/>
    </source>
</evidence>
<dbReference type="InterPro" id="IPR043917">
    <property type="entry name" value="DUF5753"/>
</dbReference>
<dbReference type="Pfam" id="PF13560">
    <property type="entry name" value="HTH_31"/>
    <property type="match status" value="1"/>
</dbReference>
<dbReference type="SUPFAM" id="SSF47413">
    <property type="entry name" value="lambda repressor-like DNA-binding domains"/>
    <property type="match status" value="1"/>
</dbReference>
<dbReference type="GO" id="GO:0003677">
    <property type="term" value="F:DNA binding"/>
    <property type="evidence" value="ECO:0007669"/>
    <property type="project" value="InterPro"/>
</dbReference>
<dbReference type="EMBL" id="BJFL01000053">
    <property type="protein sequence ID" value="GDY33744.1"/>
    <property type="molecule type" value="Genomic_DNA"/>
</dbReference>
<proteinExistence type="predicted"/>
<dbReference type="Pfam" id="PF19054">
    <property type="entry name" value="DUF5753"/>
    <property type="match status" value="1"/>
</dbReference>
<sequence>MVANREDPIVHRIQLGSELRRLREAAGRTTTEAAEHLDCGQPRISKIEHGKLGIKPDEVQLLLDFYGASDEDAEAVLELAARRRSRTRLSYRDAVPRWFRRFLALESAACDLRIYETECITGLLQTAEYTRAVIRAWEPDADDQEIERQVHARLSRQAVLTRTDPPPARLEVIFNEYALRRVIGGSETMSVIQSPYQPSR</sequence>
<gene>
    <name evidence="2" type="ORF">GTS_53770</name>
</gene>
<dbReference type="Proteomes" id="UP000298860">
    <property type="component" value="Unassembled WGS sequence"/>
</dbReference>
<organism evidence="2 3">
    <name type="scientific">Gandjariella thermophila</name>
    <dbReference type="NCBI Taxonomy" id="1931992"/>
    <lineage>
        <taxon>Bacteria</taxon>
        <taxon>Bacillati</taxon>
        <taxon>Actinomycetota</taxon>
        <taxon>Actinomycetes</taxon>
        <taxon>Pseudonocardiales</taxon>
        <taxon>Pseudonocardiaceae</taxon>
        <taxon>Gandjariella</taxon>
    </lineage>
</organism>
<reference evidence="3" key="1">
    <citation type="submission" date="2019-04" db="EMBL/GenBank/DDBJ databases">
        <title>Draft genome sequence of Pseudonocardiaceae bacterium SL3-2-4.</title>
        <authorList>
            <person name="Ningsih F."/>
            <person name="Yokota A."/>
            <person name="Sakai Y."/>
            <person name="Nanatani K."/>
            <person name="Yabe S."/>
            <person name="Oetari A."/>
            <person name="Sjamsuridzal W."/>
        </authorList>
    </citation>
    <scope>NUCLEOTIDE SEQUENCE [LARGE SCALE GENOMIC DNA]</scope>
    <source>
        <strain evidence="3">SL3-2-4</strain>
    </source>
</reference>
<comment type="caution">
    <text evidence="2">The sequence shown here is derived from an EMBL/GenBank/DDBJ whole genome shotgun (WGS) entry which is preliminary data.</text>
</comment>